<accession>A0ABU2JEW8</accession>
<evidence type="ECO:0000256" key="1">
    <source>
        <dbReference type="SAM" id="MobiDB-lite"/>
    </source>
</evidence>
<reference evidence="3" key="1">
    <citation type="submission" date="2023-07" db="EMBL/GenBank/DDBJ databases">
        <title>30 novel species of actinomycetes from the DSMZ collection.</title>
        <authorList>
            <person name="Nouioui I."/>
        </authorList>
    </citation>
    <scope>NUCLEOTIDE SEQUENCE [LARGE SCALE GENOMIC DNA]</scope>
    <source>
        <strain evidence="3">DSM 44399</strain>
    </source>
</reference>
<proteinExistence type="predicted"/>
<dbReference type="EMBL" id="JAVREH010000031">
    <property type="protein sequence ID" value="MDT0263229.1"/>
    <property type="molecule type" value="Genomic_DNA"/>
</dbReference>
<evidence type="ECO:0000313" key="2">
    <source>
        <dbReference type="EMBL" id="MDT0263229.1"/>
    </source>
</evidence>
<sequence length="89" mass="9558">MVGVEDPQLPVSGRAVTDEEQRDVTERFSQLNDELVAGETLPWVAPTLVAKTEAAVSAYAEAYGAGVGEDVREQCLKPVVEAGWDVPSR</sequence>
<evidence type="ECO:0000313" key="3">
    <source>
        <dbReference type="Proteomes" id="UP001183176"/>
    </source>
</evidence>
<dbReference type="RefSeq" id="WP_311424376.1">
    <property type="nucleotide sequence ID" value="NZ_JAVREH010000031.1"/>
</dbReference>
<gene>
    <name evidence="2" type="ORF">RM423_17735</name>
</gene>
<feature type="region of interest" description="Disordered" evidence="1">
    <location>
        <begin position="1"/>
        <end position="23"/>
    </location>
</feature>
<protein>
    <submittedName>
        <fullName evidence="2">Uncharacterized protein</fullName>
    </submittedName>
</protein>
<dbReference type="Proteomes" id="UP001183176">
    <property type="component" value="Unassembled WGS sequence"/>
</dbReference>
<keyword evidence="3" id="KW-1185">Reference proteome</keyword>
<organism evidence="2 3">
    <name type="scientific">Jatrophihabitans lederbergiae</name>
    <dbReference type="NCBI Taxonomy" id="3075547"/>
    <lineage>
        <taxon>Bacteria</taxon>
        <taxon>Bacillati</taxon>
        <taxon>Actinomycetota</taxon>
        <taxon>Actinomycetes</taxon>
        <taxon>Jatrophihabitantales</taxon>
        <taxon>Jatrophihabitantaceae</taxon>
        <taxon>Jatrophihabitans</taxon>
    </lineage>
</organism>
<name>A0ABU2JEW8_9ACTN</name>
<comment type="caution">
    <text evidence="2">The sequence shown here is derived from an EMBL/GenBank/DDBJ whole genome shotgun (WGS) entry which is preliminary data.</text>
</comment>